<evidence type="ECO:0000313" key="1">
    <source>
        <dbReference type="EMBL" id="SFC87059.1"/>
    </source>
</evidence>
<name>A0A1I1MNU1_9RHOB</name>
<evidence type="ECO:0000313" key="2">
    <source>
        <dbReference type="Proteomes" id="UP000231644"/>
    </source>
</evidence>
<gene>
    <name evidence="1" type="ORF">SAMN05421762_2516</name>
</gene>
<protein>
    <submittedName>
        <fullName evidence="1">Uncharacterized protein</fullName>
    </submittedName>
</protein>
<sequence length="50" mass="5137">MIPAIVPTLIAAALTALLPVFAGAGASARTADRRSAARRLTIVDFKGQTD</sequence>
<dbReference type="AlphaFoldDB" id="A0A1I1MNU1"/>
<dbReference type="STRING" id="517719.SAMN05421762_2516"/>
<organism evidence="1 2">
    <name type="scientific">Pseudooceanicola nitratireducens</name>
    <dbReference type="NCBI Taxonomy" id="517719"/>
    <lineage>
        <taxon>Bacteria</taxon>
        <taxon>Pseudomonadati</taxon>
        <taxon>Pseudomonadota</taxon>
        <taxon>Alphaproteobacteria</taxon>
        <taxon>Rhodobacterales</taxon>
        <taxon>Paracoccaceae</taxon>
        <taxon>Pseudooceanicola</taxon>
    </lineage>
</organism>
<dbReference type="EMBL" id="FOLX01000001">
    <property type="protein sequence ID" value="SFC87059.1"/>
    <property type="molecule type" value="Genomic_DNA"/>
</dbReference>
<reference evidence="1 2" key="1">
    <citation type="submission" date="2016-10" db="EMBL/GenBank/DDBJ databases">
        <authorList>
            <person name="de Groot N.N."/>
        </authorList>
    </citation>
    <scope>NUCLEOTIDE SEQUENCE [LARGE SCALE GENOMIC DNA]</scope>
    <source>
        <strain evidence="1 2">DSM 29619</strain>
    </source>
</reference>
<keyword evidence="2" id="KW-1185">Reference proteome</keyword>
<dbReference type="RefSeq" id="WP_170848786.1">
    <property type="nucleotide sequence ID" value="NZ_FNZG01000001.1"/>
</dbReference>
<proteinExistence type="predicted"/>
<accession>A0A1I1MNU1</accession>
<dbReference type="Proteomes" id="UP000231644">
    <property type="component" value="Unassembled WGS sequence"/>
</dbReference>